<evidence type="ECO:0000313" key="7">
    <source>
        <dbReference type="Proteomes" id="UP000322899"/>
    </source>
</evidence>
<dbReference type="Gene3D" id="1.10.8.60">
    <property type="match status" value="1"/>
</dbReference>
<feature type="region of interest" description="Disordered" evidence="4">
    <location>
        <begin position="327"/>
        <end position="354"/>
    </location>
</feature>
<dbReference type="InterPro" id="IPR041569">
    <property type="entry name" value="AAA_lid_3"/>
</dbReference>
<dbReference type="InterPro" id="IPR027417">
    <property type="entry name" value="P-loop_NTPase"/>
</dbReference>
<comment type="caution">
    <text evidence="6">The sequence shown here is derived from an EMBL/GenBank/DDBJ whole genome shotgun (WGS) entry which is preliminary data.</text>
</comment>
<accession>A0A5A8ECZ1</accession>
<evidence type="ECO:0000256" key="1">
    <source>
        <dbReference type="ARBA" id="ARBA00022741"/>
    </source>
</evidence>
<dbReference type="Proteomes" id="UP000322899">
    <property type="component" value="Unassembled WGS sequence"/>
</dbReference>
<feature type="region of interest" description="Disordered" evidence="4">
    <location>
        <begin position="58"/>
        <end position="77"/>
    </location>
</feature>
<evidence type="ECO:0000259" key="5">
    <source>
        <dbReference type="SMART" id="SM00382"/>
    </source>
</evidence>
<keyword evidence="2" id="KW-0067">ATP-binding</keyword>
<sequence>MAGALHGAGGGAEDTEDAPGGGGGDDGPGLQLSDAELLMRAQLVGLLEAHCWAHDAEGRQAPPGARVSGGGGRWRAGLGDAAAEGAIELEESSPDEDEEDQDEGEDEGEEQGGWAAAPGDGWGGAGPAGGAVARGKWLPGTGAPWRRDSLPAGALGRRRLVAPRRLVVVGTAAARDAVDASLLAPGLLQLDAPVDAPAVADRGSVLRQALLRARAVVGIPSQSALAGAAGGGSADGAEPQFSHVFDPADDAEPLPRALRGFAEGLIGYVPRDTVALVRAAVALWRADEAGREAAALAGEEDISSSLLSALADLDTALTARDDAGEATAAAADQATPAASGDAVRAGPPAAARPDQTPVLTLGLLERALRDVPASALSGLQTSALPATWDDVGGLEDVKQQLIERLQWPVEHREVYEAAGVGPPPGVLLFGPPGCSKTLLVRALATTTRASFFALSGADVYSRYVGEAERNLREAFRRARAARPAVIFLDEIDALVGSRGAVSAESDGGASAGVLATLLTEMDGIDSTPGVVVVAATNKPEDLDAALLRPGRLELRLPVGPPNRAGRLSILQVHTRALRLGEDVSLDELADRCARFTGAEVEALCRLAATRAERAARLSARDGPAAGAAGAAAAIDQTADARPVVGHSHFESAMHSVSTLFGGPLGASKLRAELARLAAFSSGAGMARAGAASMLGTKELDEAAAAALRTAGEAQTQAVGAAASAAADPFGAALDAMCSPPDRAADDMSKAAAAFSFAAGPQ</sequence>
<dbReference type="Gene3D" id="3.40.50.300">
    <property type="entry name" value="P-loop containing nucleotide triphosphate hydrolases"/>
    <property type="match status" value="1"/>
</dbReference>
<dbReference type="OrthoDB" id="2187at2759"/>
<protein>
    <recommendedName>
        <fullName evidence="5">AAA+ ATPase domain-containing protein</fullName>
    </recommendedName>
</protein>
<evidence type="ECO:0000256" key="2">
    <source>
        <dbReference type="ARBA" id="ARBA00022840"/>
    </source>
</evidence>
<dbReference type="Pfam" id="PF17862">
    <property type="entry name" value="AAA_lid_3"/>
    <property type="match status" value="1"/>
</dbReference>
<keyword evidence="1" id="KW-0547">Nucleotide-binding</keyword>
<name>A0A5A8ECZ1_CAFRO</name>
<dbReference type="InterPro" id="IPR003959">
    <property type="entry name" value="ATPase_AAA_core"/>
</dbReference>
<dbReference type="FunFam" id="3.40.50.300:FF:001025">
    <property type="entry name" value="ATPase family, AAA domain-containing 2B"/>
    <property type="match status" value="1"/>
</dbReference>
<dbReference type="EMBL" id="VLTO01000012">
    <property type="protein sequence ID" value="KAA0175725.1"/>
    <property type="molecule type" value="Genomic_DNA"/>
</dbReference>
<keyword evidence="3" id="KW-0175">Coiled coil</keyword>
<reference evidence="6 7" key="1">
    <citation type="submission" date="2019-07" db="EMBL/GenBank/DDBJ databases">
        <title>Genomes of Cafeteria roenbergensis.</title>
        <authorList>
            <person name="Fischer M.G."/>
            <person name="Hackl T."/>
            <person name="Roman M."/>
        </authorList>
    </citation>
    <scope>NUCLEOTIDE SEQUENCE [LARGE SCALE GENOMIC DNA]</scope>
    <source>
        <strain evidence="6 7">E4-10P</strain>
    </source>
</reference>
<dbReference type="GO" id="GO:0016887">
    <property type="term" value="F:ATP hydrolysis activity"/>
    <property type="evidence" value="ECO:0007669"/>
    <property type="project" value="InterPro"/>
</dbReference>
<dbReference type="Pfam" id="PF00004">
    <property type="entry name" value="AAA"/>
    <property type="match status" value="1"/>
</dbReference>
<evidence type="ECO:0000256" key="3">
    <source>
        <dbReference type="ARBA" id="ARBA00023054"/>
    </source>
</evidence>
<evidence type="ECO:0000256" key="4">
    <source>
        <dbReference type="SAM" id="MobiDB-lite"/>
    </source>
</evidence>
<evidence type="ECO:0000313" key="6">
    <source>
        <dbReference type="EMBL" id="KAA0175725.1"/>
    </source>
</evidence>
<dbReference type="InterPro" id="IPR003960">
    <property type="entry name" value="ATPase_AAA_CS"/>
</dbReference>
<dbReference type="InterPro" id="IPR050168">
    <property type="entry name" value="AAA_ATPase_domain"/>
</dbReference>
<dbReference type="PANTHER" id="PTHR23077:SF117">
    <property type="entry name" value="AAA+ ATPASE DOMAIN-CONTAINING PROTEIN"/>
    <property type="match status" value="1"/>
</dbReference>
<proteinExistence type="predicted"/>
<gene>
    <name evidence="6" type="ORF">FNF27_02811</name>
</gene>
<dbReference type="PROSITE" id="PS00674">
    <property type="entry name" value="AAA"/>
    <property type="match status" value="1"/>
</dbReference>
<dbReference type="AlphaFoldDB" id="A0A5A8ECZ1"/>
<organism evidence="6 7">
    <name type="scientific">Cafeteria roenbergensis</name>
    <name type="common">Marine flagellate</name>
    <dbReference type="NCBI Taxonomy" id="33653"/>
    <lineage>
        <taxon>Eukaryota</taxon>
        <taxon>Sar</taxon>
        <taxon>Stramenopiles</taxon>
        <taxon>Bigyra</taxon>
        <taxon>Opalozoa</taxon>
        <taxon>Bicosoecida</taxon>
        <taxon>Cafeteriaceae</taxon>
        <taxon>Cafeteria</taxon>
    </lineage>
</organism>
<feature type="compositionally biased region" description="Gly residues" evidence="4">
    <location>
        <begin position="1"/>
        <end position="12"/>
    </location>
</feature>
<feature type="region of interest" description="Disordered" evidence="4">
    <location>
        <begin position="1"/>
        <end position="32"/>
    </location>
</feature>
<feature type="compositionally biased region" description="Acidic residues" evidence="4">
    <location>
        <begin position="87"/>
        <end position="110"/>
    </location>
</feature>
<dbReference type="SMART" id="SM00382">
    <property type="entry name" value="AAA"/>
    <property type="match status" value="1"/>
</dbReference>
<dbReference type="GO" id="GO:0005524">
    <property type="term" value="F:ATP binding"/>
    <property type="evidence" value="ECO:0007669"/>
    <property type="project" value="UniProtKB-KW"/>
</dbReference>
<dbReference type="SUPFAM" id="SSF52540">
    <property type="entry name" value="P-loop containing nucleoside triphosphate hydrolases"/>
    <property type="match status" value="1"/>
</dbReference>
<dbReference type="InterPro" id="IPR003593">
    <property type="entry name" value="AAA+_ATPase"/>
</dbReference>
<feature type="compositionally biased region" description="Gly residues" evidence="4">
    <location>
        <begin position="120"/>
        <end position="129"/>
    </location>
</feature>
<feature type="domain" description="AAA+ ATPase" evidence="5">
    <location>
        <begin position="422"/>
        <end position="562"/>
    </location>
</feature>
<feature type="region of interest" description="Disordered" evidence="4">
    <location>
        <begin position="87"/>
        <end position="150"/>
    </location>
</feature>
<dbReference type="PANTHER" id="PTHR23077">
    <property type="entry name" value="AAA-FAMILY ATPASE"/>
    <property type="match status" value="1"/>
</dbReference>